<evidence type="ECO:0000256" key="6">
    <source>
        <dbReference type="ARBA" id="ARBA00023239"/>
    </source>
</evidence>
<dbReference type="Pfam" id="PF05681">
    <property type="entry name" value="Fumerase"/>
    <property type="match status" value="1"/>
</dbReference>
<feature type="domain" description="Fe-S hydro-lyase tartrate dehydratase alpha-type catalytic" evidence="7">
    <location>
        <begin position="11"/>
        <end position="276"/>
    </location>
</feature>
<reference evidence="8" key="1">
    <citation type="submission" date="2017-02" db="EMBL/GenBank/DDBJ databases">
        <title>Delving into the versatile metabolic prowess of the omnipresent phylum Bacteroidetes.</title>
        <authorList>
            <person name="Nobu M.K."/>
            <person name="Mei R."/>
            <person name="Narihiro T."/>
            <person name="Kuroda K."/>
            <person name="Liu W.-T."/>
        </authorList>
    </citation>
    <scope>NUCLEOTIDE SEQUENCE</scope>
    <source>
        <strain evidence="8">ADurb.Bin131</strain>
    </source>
</reference>
<dbReference type="PANTHER" id="PTHR30389">
    <property type="entry name" value="FUMARATE HYDRATASE-RELATED"/>
    <property type="match status" value="1"/>
</dbReference>
<keyword evidence="5" id="KW-0411">Iron-sulfur</keyword>
<evidence type="ECO:0000259" key="7">
    <source>
        <dbReference type="Pfam" id="PF05681"/>
    </source>
</evidence>
<dbReference type="InterPro" id="IPR051208">
    <property type="entry name" value="Class-I_Fumarase/Tartrate_DH"/>
</dbReference>
<accession>A0A1V6C7P5</accession>
<evidence type="ECO:0000313" key="8">
    <source>
        <dbReference type="EMBL" id="OQB72860.1"/>
    </source>
</evidence>
<dbReference type="EMBL" id="MWDQ01000109">
    <property type="protein sequence ID" value="OQB72860.1"/>
    <property type="molecule type" value="Genomic_DNA"/>
</dbReference>
<evidence type="ECO:0000256" key="2">
    <source>
        <dbReference type="ARBA" id="ARBA00022485"/>
    </source>
</evidence>
<dbReference type="AlphaFoldDB" id="A0A1V6C7P5"/>
<dbReference type="GO" id="GO:0051539">
    <property type="term" value="F:4 iron, 4 sulfur cluster binding"/>
    <property type="evidence" value="ECO:0007669"/>
    <property type="project" value="UniProtKB-KW"/>
</dbReference>
<comment type="similarity">
    <text evidence="1">Belongs to the class-I fumarase family.</text>
</comment>
<evidence type="ECO:0000256" key="1">
    <source>
        <dbReference type="ARBA" id="ARBA00008876"/>
    </source>
</evidence>
<dbReference type="NCBIfam" id="TIGR00722">
    <property type="entry name" value="ttdA_fumA_fumB"/>
    <property type="match status" value="1"/>
</dbReference>
<name>A0A1V6C7P5_UNCT6</name>
<proteinExistence type="inferred from homology"/>
<dbReference type="GO" id="GO:0046872">
    <property type="term" value="F:metal ion binding"/>
    <property type="evidence" value="ECO:0007669"/>
    <property type="project" value="UniProtKB-KW"/>
</dbReference>
<gene>
    <name evidence="8" type="primary">ttdA</name>
    <name evidence="8" type="ORF">BWX89_01182</name>
</gene>
<evidence type="ECO:0000256" key="3">
    <source>
        <dbReference type="ARBA" id="ARBA00022723"/>
    </source>
</evidence>
<dbReference type="PANTHER" id="PTHR30389:SF17">
    <property type="entry name" value="L(+)-TARTRATE DEHYDRATASE SUBUNIT ALPHA-RELATED"/>
    <property type="match status" value="1"/>
</dbReference>
<keyword evidence="2" id="KW-0004">4Fe-4S</keyword>
<keyword evidence="3" id="KW-0479">Metal-binding</keyword>
<dbReference type="GO" id="GO:0008730">
    <property type="term" value="F:L(+)-tartrate dehydratase activity"/>
    <property type="evidence" value="ECO:0007669"/>
    <property type="project" value="UniProtKB-EC"/>
</dbReference>
<keyword evidence="4" id="KW-0408">Iron</keyword>
<evidence type="ECO:0000256" key="4">
    <source>
        <dbReference type="ARBA" id="ARBA00023004"/>
    </source>
</evidence>
<evidence type="ECO:0000256" key="5">
    <source>
        <dbReference type="ARBA" id="ARBA00023014"/>
    </source>
</evidence>
<dbReference type="InterPro" id="IPR004646">
    <property type="entry name" value="Fe-S_hydro-lyase_TtdA-typ_cat"/>
</dbReference>
<protein>
    <submittedName>
        <fullName evidence="8">L(+)-tartrate dehydratase subunit alpha</fullName>
        <ecNumber evidence="8">4.2.1.32</ecNumber>
    </submittedName>
</protein>
<sequence>MKIIKEKDILEKIYHAVEKASFTLDPSIKQLIIDAQKKEKSPLGKKILDVIVQNLEIAQNKHLPICQDTGMVVIFFEIGSNTRIEFQHFETIQQIADEAVKKSYRDFYLRKSIVNIPDRKNTQDNTPAIVWYKNIPGDQFRFSLMIKGFGSENTTRLKMFRPTASIPEIIRFTVKCVKEAGPNPCPPVFVGLGMGGTAEKAVFLSKYALLDAGQPRNNETSIFEEQLISKINALGIGPGGFGGDITCLDARIKTYPTHIAGFPVAVSISCWAHRSHRGYL</sequence>
<organism evidence="8">
    <name type="scientific">candidate division TA06 bacterium ADurb.Bin131</name>
    <dbReference type="NCBI Taxonomy" id="1852827"/>
    <lineage>
        <taxon>Bacteria</taxon>
        <taxon>Bacteria division TA06</taxon>
    </lineage>
</organism>
<dbReference type="EC" id="4.2.1.32" evidence="8"/>
<comment type="caution">
    <text evidence="8">The sequence shown here is derived from an EMBL/GenBank/DDBJ whole genome shotgun (WGS) entry which is preliminary data.</text>
</comment>
<dbReference type="NCBIfam" id="NF004885">
    <property type="entry name" value="PRK06246.1"/>
    <property type="match status" value="1"/>
</dbReference>
<keyword evidence="6 8" id="KW-0456">Lyase</keyword>
<dbReference type="Proteomes" id="UP000485562">
    <property type="component" value="Unassembled WGS sequence"/>
</dbReference>